<evidence type="ECO:0000259" key="1">
    <source>
        <dbReference type="SMART" id="SM00849"/>
    </source>
</evidence>
<accession>A0A975SLQ2</accession>
<dbReference type="Proteomes" id="UP000683428">
    <property type="component" value="Chromosome"/>
</dbReference>
<proteinExistence type="predicted"/>
<evidence type="ECO:0000313" key="2">
    <source>
        <dbReference type="EMBL" id="QWT48658.1"/>
    </source>
</evidence>
<dbReference type="RefSeq" id="WP_216128586.1">
    <property type="nucleotide sequence ID" value="NZ_CP064782.1"/>
</dbReference>
<organism evidence="2 3">
    <name type="scientific">Azospira inquinata</name>
    <dbReference type="NCBI Taxonomy" id="2785627"/>
    <lineage>
        <taxon>Bacteria</taxon>
        <taxon>Pseudomonadati</taxon>
        <taxon>Pseudomonadota</taxon>
        <taxon>Betaproteobacteria</taxon>
        <taxon>Rhodocyclales</taxon>
        <taxon>Rhodocyclaceae</taxon>
        <taxon>Azospira</taxon>
    </lineage>
</organism>
<feature type="domain" description="Metallo-beta-lactamase" evidence="1">
    <location>
        <begin position="11"/>
        <end position="189"/>
    </location>
</feature>
<reference evidence="2" key="1">
    <citation type="submission" date="2020-11" db="EMBL/GenBank/DDBJ databases">
        <title>Azospira inquinata sp. nov.</title>
        <authorList>
            <person name="Moe W.M."/>
            <person name="Mikes M.C."/>
        </authorList>
    </citation>
    <scope>NUCLEOTIDE SEQUENCE</scope>
    <source>
        <strain evidence="2">Azo-3</strain>
    </source>
</reference>
<dbReference type="EMBL" id="CP064782">
    <property type="protein sequence ID" value="QWT48658.1"/>
    <property type="molecule type" value="Genomic_DNA"/>
</dbReference>
<evidence type="ECO:0000313" key="3">
    <source>
        <dbReference type="Proteomes" id="UP000683428"/>
    </source>
</evidence>
<dbReference type="InterPro" id="IPR001279">
    <property type="entry name" value="Metallo-B-lactamas"/>
</dbReference>
<dbReference type="AlphaFoldDB" id="A0A975SLQ2"/>
<sequence>MRFASLGSGSRGNALVVASGETVALLDCGFSVKETERRLGRLGLEAQQISGLWVTHEHSDHLAGVSRLARKYAIPVWLTPGTLAATSPDVWSGVEVKLCQAGESVACRDLQIFPYAVPHDAREPVQYVFTDGARRLGILTDAGEPTPHILEMLAACDGLVLECNHDPELLARSSYPDSLKRRVAGRFGHLANGAAADLLGQLDVRRLQHVVAAHLSQENNRPELAMAALAGVLGCATEEVEAASQAYGFAWRDLA</sequence>
<dbReference type="PANTHER" id="PTHR47619">
    <property type="entry name" value="METALLO-HYDROLASE YYCJ-RELATED"/>
    <property type="match status" value="1"/>
</dbReference>
<keyword evidence="3" id="KW-1185">Reference proteome</keyword>
<dbReference type="SMART" id="SM00849">
    <property type="entry name" value="Lactamase_B"/>
    <property type="match status" value="1"/>
</dbReference>
<gene>
    <name evidence="2" type="ORF">Azoinq_12535</name>
</gene>
<dbReference type="KEGG" id="aiq:Azoinq_12535"/>
<name>A0A975SLQ2_9RHOO</name>
<dbReference type="InterPro" id="IPR052533">
    <property type="entry name" value="WalJ/YycJ-like"/>
</dbReference>
<dbReference type="Pfam" id="PF12706">
    <property type="entry name" value="Lactamase_B_2"/>
    <property type="match status" value="1"/>
</dbReference>
<dbReference type="PANTHER" id="PTHR47619:SF1">
    <property type="entry name" value="EXODEOXYRIBONUCLEASE WALJ"/>
    <property type="match status" value="1"/>
</dbReference>
<protein>
    <submittedName>
        <fullName evidence="2">MBL fold metallo-hydrolase</fullName>
    </submittedName>
</protein>